<dbReference type="InterPro" id="IPR018253">
    <property type="entry name" value="DnaJ_domain_CS"/>
</dbReference>
<dbReference type="PANTHER" id="PTHR44240:SF33">
    <property type="entry name" value="OS03G0244950 PROTEIN"/>
    <property type="match status" value="1"/>
</dbReference>
<feature type="signal peptide" evidence="1">
    <location>
        <begin position="1"/>
        <end position="22"/>
    </location>
</feature>
<accession>A0AAV8TXV1</accession>
<organism evidence="3 4">
    <name type="scientific">Erythroxylum novogranatense</name>
    <dbReference type="NCBI Taxonomy" id="1862640"/>
    <lineage>
        <taxon>Eukaryota</taxon>
        <taxon>Viridiplantae</taxon>
        <taxon>Streptophyta</taxon>
        <taxon>Embryophyta</taxon>
        <taxon>Tracheophyta</taxon>
        <taxon>Spermatophyta</taxon>
        <taxon>Magnoliopsida</taxon>
        <taxon>eudicotyledons</taxon>
        <taxon>Gunneridae</taxon>
        <taxon>Pentapetalae</taxon>
        <taxon>rosids</taxon>
        <taxon>fabids</taxon>
        <taxon>Malpighiales</taxon>
        <taxon>Erythroxylaceae</taxon>
        <taxon>Erythroxylum</taxon>
    </lineage>
</organism>
<sequence length="155" mass="17142">MISASAFASLSPFLSSVVVTSAVPTSPSLRTTFRPLSITGSATACKQRSSFYYLEMACSTSSLYEVLGISIGANNQEIKSAYRKLARTCHPDVAAVDRKDSSADEFKKIHAAYSTLSDPEKRAVYDSKLFRRNNRPLTASYSGYRGRNWETDQCW</sequence>
<comment type="caution">
    <text evidence="3">The sequence shown here is derived from an EMBL/GenBank/DDBJ whole genome shotgun (WGS) entry which is preliminary data.</text>
</comment>
<dbReference type="PRINTS" id="PR00625">
    <property type="entry name" value="JDOMAIN"/>
</dbReference>
<evidence type="ECO:0000259" key="2">
    <source>
        <dbReference type="PROSITE" id="PS50076"/>
    </source>
</evidence>
<evidence type="ECO:0000313" key="4">
    <source>
        <dbReference type="Proteomes" id="UP001159364"/>
    </source>
</evidence>
<dbReference type="Gene3D" id="1.10.287.110">
    <property type="entry name" value="DnaJ domain"/>
    <property type="match status" value="1"/>
</dbReference>
<dbReference type="SUPFAM" id="SSF46565">
    <property type="entry name" value="Chaperone J-domain"/>
    <property type="match status" value="1"/>
</dbReference>
<feature type="chain" id="PRO_5043742816" description="J domain-containing protein" evidence="1">
    <location>
        <begin position="23"/>
        <end position="155"/>
    </location>
</feature>
<dbReference type="SMART" id="SM00271">
    <property type="entry name" value="DnaJ"/>
    <property type="match status" value="1"/>
</dbReference>
<feature type="domain" description="J" evidence="2">
    <location>
        <begin position="62"/>
        <end position="129"/>
    </location>
</feature>
<dbReference type="PROSITE" id="PS50076">
    <property type="entry name" value="DNAJ_2"/>
    <property type="match status" value="1"/>
</dbReference>
<name>A0AAV8TXV1_9ROSI</name>
<evidence type="ECO:0000256" key="1">
    <source>
        <dbReference type="SAM" id="SignalP"/>
    </source>
</evidence>
<dbReference type="PANTHER" id="PTHR44240">
    <property type="entry name" value="DNAJ DOMAIN (PROKARYOTIC HEAT SHOCK PROTEIN)-RELATED"/>
    <property type="match status" value="1"/>
</dbReference>
<keyword evidence="1" id="KW-0732">Signal</keyword>
<dbReference type="InterPro" id="IPR036869">
    <property type="entry name" value="J_dom_sf"/>
</dbReference>
<dbReference type="InterPro" id="IPR052276">
    <property type="entry name" value="Diphthamide-biosynth_chaperone"/>
</dbReference>
<protein>
    <recommendedName>
        <fullName evidence="2">J domain-containing protein</fullName>
    </recommendedName>
</protein>
<evidence type="ECO:0000313" key="3">
    <source>
        <dbReference type="EMBL" id="KAJ8771005.1"/>
    </source>
</evidence>
<dbReference type="AlphaFoldDB" id="A0AAV8TXV1"/>
<dbReference type="EMBL" id="JAIWQS010000003">
    <property type="protein sequence ID" value="KAJ8771005.1"/>
    <property type="molecule type" value="Genomic_DNA"/>
</dbReference>
<dbReference type="InterPro" id="IPR001623">
    <property type="entry name" value="DnaJ_domain"/>
</dbReference>
<dbReference type="Pfam" id="PF00226">
    <property type="entry name" value="DnaJ"/>
    <property type="match status" value="1"/>
</dbReference>
<gene>
    <name evidence="3" type="ORF">K2173_023330</name>
</gene>
<dbReference type="PROSITE" id="PS00636">
    <property type="entry name" value="DNAJ_1"/>
    <property type="match status" value="1"/>
</dbReference>
<reference evidence="3 4" key="1">
    <citation type="submission" date="2021-09" db="EMBL/GenBank/DDBJ databases">
        <title>Genomic insights and catalytic innovation underlie evolution of tropane alkaloids biosynthesis.</title>
        <authorList>
            <person name="Wang Y.-J."/>
            <person name="Tian T."/>
            <person name="Huang J.-P."/>
            <person name="Huang S.-X."/>
        </authorList>
    </citation>
    <scope>NUCLEOTIDE SEQUENCE [LARGE SCALE GENOMIC DNA]</scope>
    <source>
        <strain evidence="3">KIB-2018</strain>
        <tissue evidence="3">Leaf</tissue>
    </source>
</reference>
<proteinExistence type="predicted"/>
<keyword evidence="4" id="KW-1185">Reference proteome</keyword>
<dbReference type="CDD" id="cd06257">
    <property type="entry name" value="DnaJ"/>
    <property type="match status" value="1"/>
</dbReference>
<dbReference type="Proteomes" id="UP001159364">
    <property type="component" value="Linkage Group LG03"/>
</dbReference>